<sequence>MHTALFPVVLLLATAAPGLFSALADETIARRFCVDALGQSRYDATQCLIKPQGFNIDNKDPAVLTYLCCLGTFNDVTYNYVPYVGRDLIMYVANSYSAANLLRVGSFIGKCSRPRKTKVWLKDFNYWNRNGGTLSACQSPYRK</sequence>
<accession>A0A433SPN9</accession>
<dbReference type="OrthoDB" id="6142462at2759"/>
<dbReference type="AlphaFoldDB" id="A0A433SPN9"/>
<name>A0A433SPN9_ELYCH</name>
<evidence type="ECO:0000256" key="1">
    <source>
        <dbReference type="SAM" id="SignalP"/>
    </source>
</evidence>
<proteinExistence type="predicted"/>
<evidence type="ECO:0000313" key="2">
    <source>
        <dbReference type="EMBL" id="RUS71212.1"/>
    </source>
</evidence>
<dbReference type="Proteomes" id="UP000271974">
    <property type="component" value="Unassembled WGS sequence"/>
</dbReference>
<feature type="chain" id="PRO_5019467427" description="Secreted protein" evidence="1">
    <location>
        <begin position="25"/>
        <end position="143"/>
    </location>
</feature>
<protein>
    <recommendedName>
        <fullName evidence="4">Secreted protein</fullName>
    </recommendedName>
</protein>
<gene>
    <name evidence="2" type="ORF">EGW08_021022</name>
</gene>
<feature type="signal peptide" evidence="1">
    <location>
        <begin position="1"/>
        <end position="24"/>
    </location>
</feature>
<organism evidence="2 3">
    <name type="scientific">Elysia chlorotica</name>
    <name type="common">Eastern emerald elysia</name>
    <name type="synonym">Sea slug</name>
    <dbReference type="NCBI Taxonomy" id="188477"/>
    <lineage>
        <taxon>Eukaryota</taxon>
        <taxon>Metazoa</taxon>
        <taxon>Spiralia</taxon>
        <taxon>Lophotrochozoa</taxon>
        <taxon>Mollusca</taxon>
        <taxon>Gastropoda</taxon>
        <taxon>Heterobranchia</taxon>
        <taxon>Euthyneura</taxon>
        <taxon>Panpulmonata</taxon>
        <taxon>Sacoglossa</taxon>
        <taxon>Placobranchoidea</taxon>
        <taxon>Plakobranchidae</taxon>
        <taxon>Elysia</taxon>
    </lineage>
</organism>
<reference evidence="2 3" key="1">
    <citation type="submission" date="2019-01" db="EMBL/GenBank/DDBJ databases">
        <title>A draft genome assembly of the solar-powered sea slug Elysia chlorotica.</title>
        <authorList>
            <person name="Cai H."/>
            <person name="Li Q."/>
            <person name="Fang X."/>
            <person name="Li J."/>
            <person name="Curtis N.E."/>
            <person name="Altenburger A."/>
            <person name="Shibata T."/>
            <person name="Feng M."/>
            <person name="Maeda T."/>
            <person name="Schwartz J.A."/>
            <person name="Shigenobu S."/>
            <person name="Lundholm N."/>
            <person name="Nishiyama T."/>
            <person name="Yang H."/>
            <person name="Hasebe M."/>
            <person name="Li S."/>
            <person name="Pierce S.K."/>
            <person name="Wang J."/>
        </authorList>
    </citation>
    <scope>NUCLEOTIDE SEQUENCE [LARGE SCALE GENOMIC DNA]</scope>
    <source>
        <strain evidence="2">EC2010</strain>
        <tissue evidence="2">Whole organism of an adult</tissue>
    </source>
</reference>
<keyword evidence="1" id="KW-0732">Signal</keyword>
<comment type="caution">
    <text evidence="2">The sequence shown here is derived from an EMBL/GenBank/DDBJ whole genome shotgun (WGS) entry which is preliminary data.</text>
</comment>
<evidence type="ECO:0000313" key="3">
    <source>
        <dbReference type="Proteomes" id="UP000271974"/>
    </source>
</evidence>
<evidence type="ECO:0008006" key="4">
    <source>
        <dbReference type="Google" id="ProtNLM"/>
    </source>
</evidence>
<keyword evidence="3" id="KW-1185">Reference proteome</keyword>
<dbReference type="EMBL" id="RQTK01001253">
    <property type="protein sequence ID" value="RUS71212.1"/>
    <property type="molecule type" value="Genomic_DNA"/>
</dbReference>